<keyword evidence="4" id="KW-0597">Phosphoprotein</keyword>
<keyword evidence="10" id="KW-1185">Reference proteome</keyword>
<evidence type="ECO:0000259" key="8">
    <source>
        <dbReference type="PROSITE" id="PS50942"/>
    </source>
</evidence>
<organism evidence="9 10">
    <name type="scientific">Neolamprologus brichardi</name>
    <name type="common">Fairy cichlid</name>
    <name type="synonym">Lamprologus brichardi</name>
    <dbReference type="NCBI Taxonomy" id="32507"/>
    <lineage>
        <taxon>Eukaryota</taxon>
        <taxon>Metazoa</taxon>
        <taxon>Chordata</taxon>
        <taxon>Craniata</taxon>
        <taxon>Vertebrata</taxon>
        <taxon>Euteleostomi</taxon>
        <taxon>Actinopterygii</taxon>
        <taxon>Neopterygii</taxon>
        <taxon>Teleostei</taxon>
        <taxon>Neoteleostei</taxon>
        <taxon>Acanthomorphata</taxon>
        <taxon>Ovalentaria</taxon>
        <taxon>Cichlomorphae</taxon>
        <taxon>Cichliformes</taxon>
        <taxon>Cichlidae</taxon>
        <taxon>African cichlids</taxon>
        <taxon>Pseudocrenilabrinae</taxon>
        <taxon>Lamprologini</taxon>
        <taxon>Neolamprologus</taxon>
    </lineage>
</organism>
<dbReference type="Proteomes" id="UP000261580">
    <property type="component" value="Unassembled WGS sequence"/>
</dbReference>
<comment type="similarity">
    <text evidence="2">Belongs to the epsin family.</text>
</comment>
<dbReference type="InterPro" id="IPR013809">
    <property type="entry name" value="ENTH"/>
</dbReference>
<dbReference type="CTD" id="406671"/>
<evidence type="ECO:0000256" key="3">
    <source>
        <dbReference type="ARBA" id="ARBA00022490"/>
    </source>
</evidence>
<keyword evidence="3" id="KW-0963">Cytoplasm</keyword>
<dbReference type="GO" id="GO:0005886">
    <property type="term" value="C:plasma membrane"/>
    <property type="evidence" value="ECO:0007669"/>
    <property type="project" value="TreeGrafter"/>
</dbReference>
<dbReference type="GeneTree" id="ENSGT00940000160411"/>
<protein>
    <submittedName>
        <fullName evidence="9">Epsin 1a</fullName>
    </submittedName>
</protein>
<dbReference type="GO" id="GO:0030125">
    <property type="term" value="C:clathrin vesicle coat"/>
    <property type="evidence" value="ECO:0007669"/>
    <property type="project" value="TreeGrafter"/>
</dbReference>
<feature type="compositionally biased region" description="Polar residues" evidence="7">
    <location>
        <begin position="505"/>
        <end position="523"/>
    </location>
</feature>
<dbReference type="GO" id="GO:0030276">
    <property type="term" value="F:clathrin binding"/>
    <property type="evidence" value="ECO:0007669"/>
    <property type="project" value="TreeGrafter"/>
</dbReference>
<dbReference type="GO" id="GO:0005543">
    <property type="term" value="F:phospholipid binding"/>
    <property type="evidence" value="ECO:0007669"/>
    <property type="project" value="TreeGrafter"/>
</dbReference>
<dbReference type="SMART" id="SM00273">
    <property type="entry name" value="ENTH"/>
    <property type="match status" value="1"/>
</dbReference>
<dbReference type="PROSITE" id="PS50942">
    <property type="entry name" value="ENTH"/>
    <property type="match status" value="1"/>
</dbReference>
<dbReference type="SMART" id="SM00726">
    <property type="entry name" value="UIM"/>
    <property type="match status" value="3"/>
</dbReference>
<dbReference type="RefSeq" id="XP_035768922.1">
    <property type="nucleotide sequence ID" value="XM_035913029.1"/>
</dbReference>
<evidence type="ECO:0000313" key="10">
    <source>
        <dbReference type="Proteomes" id="UP000261580"/>
    </source>
</evidence>
<dbReference type="Bgee" id="ENSNBRG00000002350">
    <property type="expression patterns" value="Expressed in testis and 9 other cell types or tissues"/>
</dbReference>
<dbReference type="GO" id="GO:0005768">
    <property type="term" value="C:endosome"/>
    <property type="evidence" value="ECO:0007669"/>
    <property type="project" value="TreeGrafter"/>
</dbReference>
<accession>A0A3Q4GIH3</accession>
<evidence type="ECO:0000313" key="9">
    <source>
        <dbReference type="Ensembl" id="ENSNBRP00000002907.1"/>
    </source>
</evidence>
<dbReference type="RefSeq" id="XP_006802989.1">
    <property type="nucleotide sequence ID" value="XM_006802926.2"/>
</dbReference>
<reference evidence="9" key="1">
    <citation type="submission" date="2025-08" db="UniProtKB">
        <authorList>
            <consortium name="Ensembl"/>
        </authorList>
    </citation>
    <scope>IDENTIFICATION</scope>
</reference>
<feature type="compositionally biased region" description="Low complexity" evidence="7">
    <location>
        <begin position="374"/>
        <end position="384"/>
    </location>
</feature>
<dbReference type="InterPro" id="IPR003903">
    <property type="entry name" value="UIM_dom"/>
</dbReference>
<evidence type="ECO:0000256" key="2">
    <source>
        <dbReference type="ARBA" id="ARBA00010130"/>
    </source>
</evidence>
<reference evidence="9" key="2">
    <citation type="submission" date="2025-09" db="UniProtKB">
        <authorList>
            <consortium name="Ensembl"/>
        </authorList>
    </citation>
    <scope>IDENTIFICATION</scope>
</reference>
<evidence type="ECO:0000256" key="4">
    <source>
        <dbReference type="ARBA" id="ARBA00022553"/>
    </source>
</evidence>
<dbReference type="AlphaFoldDB" id="A0A3Q4GIH3"/>
<evidence type="ECO:0000256" key="1">
    <source>
        <dbReference type="ARBA" id="ARBA00004496"/>
    </source>
</evidence>
<dbReference type="PANTHER" id="PTHR12276">
    <property type="entry name" value="EPSIN/ENT-RELATED"/>
    <property type="match status" value="1"/>
</dbReference>
<dbReference type="STRING" id="32507.ENSNBRP00000002907"/>
<dbReference type="GeneID" id="102777311"/>
<feature type="compositionally biased region" description="Polar residues" evidence="7">
    <location>
        <begin position="485"/>
        <end position="498"/>
    </location>
</feature>
<feature type="region of interest" description="Disordered" evidence="7">
    <location>
        <begin position="277"/>
        <end position="544"/>
    </location>
</feature>
<proteinExistence type="inferred from homology"/>
<name>A0A3Q4GIH3_NEOBR</name>
<dbReference type="Gene3D" id="1.25.40.90">
    <property type="match status" value="1"/>
</dbReference>
<dbReference type="FunFam" id="1.25.40.90:FF:000002">
    <property type="entry name" value="epsin-2 isoform X1"/>
    <property type="match status" value="1"/>
</dbReference>
<dbReference type="Ensembl" id="ENSNBRT00000003014.1">
    <property type="protein sequence ID" value="ENSNBRP00000002907.1"/>
    <property type="gene ID" value="ENSNBRG00000002350.1"/>
</dbReference>
<feature type="domain" description="ENTH" evidence="8">
    <location>
        <begin position="12"/>
        <end position="144"/>
    </location>
</feature>
<evidence type="ECO:0000256" key="6">
    <source>
        <dbReference type="ARBA" id="ARBA00023121"/>
    </source>
</evidence>
<dbReference type="PANTHER" id="PTHR12276:SF48">
    <property type="entry name" value="EPSIN-1"/>
    <property type="match status" value="1"/>
</dbReference>
<keyword evidence="6" id="KW-0446">Lipid-binding</keyword>
<feature type="region of interest" description="Disordered" evidence="7">
    <location>
        <begin position="148"/>
        <end position="197"/>
    </location>
</feature>
<dbReference type="RefSeq" id="XP_006802987.1">
    <property type="nucleotide sequence ID" value="XM_006802924.2"/>
</dbReference>
<dbReference type="RefSeq" id="XP_006802990.1">
    <property type="nucleotide sequence ID" value="XM_006802927.2"/>
</dbReference>
<dbReference type="GO" id="GO:0006897">
    <property type="term" value="P:endocytosis"/>
    <property type="evidence" value="ECO:0007669"/>
    <property type="project" value="TreeGrafter"/>
</dbReference>
<dbReference type="InterPro" id="IPR008942">
    <property type="entry name" value="ENTH_VHS"/>
</dbReference>
<dbReference type="RefSeq" id="XP_035768920.1">
    <property type="nucleotide sequence ID" value="XM_035913027.1"/>
</dbReference>
<feature type="compositionally biased region" description="Pro residues" evidence="7">
    <location>
        <begin position="363"/>
        <end position="373"/>
    </location>
</feature>
<evidence type="ECO:0000256" key="5">
    <source>
        <dbReference type="ARBA" id="ARBA00022737"/>
    </source>
</evidence>
<feature type="compositionally biased region" description="Low complexity" evidence="7">
    <location>
        <begin position="158"/>
        <end position="182"/>
    </location>
</feature>
<dbReference type="CDD" id="cd16990">
    <property type="entry name" value="ENTH_Epsin"/>
    <property type="match status" value="1"/>
</dbReference>
<dbReference type="Pfam" id="PF01417">
    <property type="entry name" value="ENTH"/>
    <property type="match status" value="1"/>
</dbReference>
<dbReference type="SUPFAM" id="SSF48464">
    <property type="entry name" value="ENTH/VHS domain"/>
    <property type="match status" value="1"/>
</dbReference>
<keyword evidence="5" id="KW-0677">Repeat</keyword>
<feature type="compositionally biased region" description="Polar residues" evidence="7">
    <location>
        <begin position="396"/>
        <end position="412"/>
    </location>
</feature>
<comment type="subcellular location">
    <subcellularLocation>
        <location evidence="1">Cytoplasm</location>
    </subcellularLocation>
</comment>
<sequence length="648" mass="67187">MSTSSLRRQVKNIVHNYSEAEIKVREATSNDPWGPSSSLMSEIADLTYNVVAFSEIMSMVWKRLNDHGKNWRHVYKAMTLMEYLIKTGSERVAQQCRENIYAVQTLKDFQYIDRDGKDQGVNVREKAKQLVTLLKDEERLREERIHALKTKEKMAQTSSASSAPSAPSLGGSLSLGSHSGGADSEQAWPQSSGEEDLQLQLALAMSKEEAEQNSTDPLEDAELRYALTLSKEIHQQEERLRRGDDLRLQMAIEESKREKPKPEESALMELSAVDPWGTPAAPVVSSAGPSPLPTVSASAASGPWGTATTDPWGVASPTSPTSSDPWGGGAPPVIAPPPDPWGESSNKVNNVDPWGSSAVTPPSADPWGPPLPPSTSSSGGPVDPWAKDGPVPASDPITSDIWSGSAKHTNGTGDPEQLGSSGAGADSTGSPVPFDLSSLGSSLPVRKTPESFLGPNAALVDLDSLVPSKPKPKQPPPPSISSSSAHNPFLQNTGSSPATGMAVTPGSTISSRGVSPTPASSNPFGVAPPMTSISPQPSSLGLSGLRTSPVPPNPMLGMVQPGMGMAPMSMGMGAPGMGLGMMQPSPMGMPYSGLSPMAPPGSGLMGPGVAPPPQLILGGPTGPGGVMGAGGSVGGGGTTGTSTNPFLL</sequence>
<feature type="compositionally biased region" description="Low complexity" evidence="7">
    <location>
        <begin position="419"/>
        <end position="430"/>
    </location>
</feature>
<dbReference type="PROSITE" id="PS50330">
    <property type="entry name" value="UIM"/>
    <property type="match status" value="2"/>
</dbReference>
<evidence type="ECO:0000256" key="7">
    <source>
        <dbReference type="SAM" id="MobiDB-lite"/>
    </source>
</evidence>